<accession>A0A9D2NBX1</accession>
<comment type="caution">
    <text evidence="6">The sequence shown here is derived from an EMBL/GenBank/DDBJ whole genome shotgun (WGS) entry which is preliminary data.</text>
</comment>
<reference evidence="6" key="2">
    <citation type="submission" date="2021-04" db="EMBL/GenBank/DDBJ databases">
        <authorList>
            <person name="Gilroy R."/>
        </authorList>
    </citation>
    <scope>NUCLEOTIDE SEQUENCE</scope>
    <source>
        <strain evidence="6">CHK185-5351</strain>
    </source>
</reference>
<dbReference type="Gene3D" id="3.40.50.360">
    <property type="match status" value="1"/>
</dbReference>
<name>A0A9D2NBX1_9FIRM</name>
<evidence type="ECO:0000256" key="2">
    <source>
        <dbReference type="ARBA" id="ARBA00023004"/>
    </source>
</evidence>
<feature type="domain" description="4Fe-4S ferredoxin-type" evidence="5">
    <location>
        <begin position="208"/>
        <end position="232"/>
    </location>
</feature>
<feature type="domain" description="4Fe-4S ferredoxin-type" evidence="5">
    <location>
        <begin position="176"/>
        <end position="204"/>
    </location>
</feature>
<organism evidence="6 7">
    <name type="scientific">Candidatus Fusicatenibacter intestinigallinarum</name>
    <dbReference type="NCBI Taxonomy" id="2838598"/>
    <lineage>
        <taxon>Bacteria</taxon>
        <taxon>Bacillati</taxon>
        <taxon>Bacillota</taxon>
        <taxon>Clostridia</taxon>
        <taxon>Lachnospirales</taxon>
        <taxon>Lachnospiraceae</taxon>
        <taxon>Fusicatenibacter</taxon>
    </lineage>
</organism>
<dbReference type="EMBL" id="DWWU01000042">
    <property type="protein sequence ID" value="HJC16205.1"/>
    <property type="molecule type" value="Genomic_DNA"/>
</dbReference>
<dbReference type="Pfam" id="PF13187">
    <property type="entry name" value="Fer4_9"/>
    <property type="match status" value="1"/>
</dbReference>
<dbReference type="SUPFAM" id="SSF54862">
    <property type="entry name" value="4Fe-4S ferredoxins"/>
    <property type="match status" value="1"/>
</dbReference>
<dbReference type="InterPro" id="IPR017900">
    <property type="entry name" value="4Fe4S_Fe_S_CS"/>
</dbReference>
<evidence type="ECO:0000256" key="1">
    <source>
        <dbReference type="ARBA" id="ARBA00022723"/>
    </source>
</evidence>
<dbReference type="InterPro" id="IPR017896">
    <property type="entry name" value="4Fe4S_Fe-S-bd"/>
</dbReference>
<evidence type="ECO:0000259" key="4">
    <source>
        <dbReference type="PROSITE" id="PS50902"/>
    </source>
</evidence>
<dbReference type="GO" id="GO:0010181">
    <property type="term" value="F:FMN binding"/>
    <property type="evidence" value="ECO:0007669"/>
    <property type="project" value="InterPro"/>
</dbReference>
<proteinExistence type="predicted"/>
<evidence type="ECO:0000259" key="5">
    <source>
        <dbReference type="PROSITE" id="PS51379"/>
    </source>
</evidence>
<dbReference type="AlphaFoldDB" id="A0A9D2NBX1"/>
<evidence type="ECO:0000313" key="6">
    <source>
        <dbReference type="EMBL" id="HJC16205.1"/>
    </source>
</evidence>
<reference evidence="6" key="1">
    <citation type="journal article" date="2021" name="PeerJ">
        <title>Extensive microbial diversity within the chicken gut microbiome revealed by metagenomics and culture.</title>
        <authorList>
            <person name="Gilroy R."/>
            <person name="Ravi A."/>
            <person name="Getino M."/>
            <person name="Pursley I."/>
            <person name="Horton D.L."/>
            <person name="Alikhan N.F."/>
            <person name="Baker D."/>
            <person name="Gharbi K."/>
            <person name="Hall N."/>
            <person name="Watson M."/>
            <person name="Adriaenssens E.M."/>
            <person name="Foster-Nyarko E."/>
            <person name="Jarju S."/>
            <person name="Secka A."/>
            <person name="Antonio M."/>
            <person name="Oren A."/>
            <person name="Chaudhuri R.R."/>
            <person name="La Ragione R."/>
            <person name="Hildebrand F."/>
            <person name="Pallen M.J."/>
        </authorList>
    </citation>
    <scope>NUCLEOTIDE SEQUENCE</scope>
    <source>
        <strain evidence="6">CHK185-5351</strain>
    </source>
</reference>
<gene>
    <name evidence="6" type="ORF">H9705_10395</name>
</gene>
<dbReference type="Proteomes" id="UP000823849">
    <property type="component" value="Unassembled WGS sequence"/>
</dbReference>
<dbReference type="PROSITE" id="PS51379">
    <property type="entry name" value="4FE4S_FER_2"/>
    <property type="match status" value="2"/>
</dbReference>
<dbReference type="PROSITE" id="PS00198">
    <property type="entry name" value="4FE4S_FER_1"/>
    <property type="match status" value="2"/>
</dbReference>
<dbReference type="SUPFAM" id="SSF52218">
    <property type="entry name" value="Flavoproteins"/>
    <property type="match status" value="1"/>
</dbReference>
<protein>
    <submittedName>
        <fullName evidence="6">4Fe-4S binding protein</fullName>
    </submittedName>
</protein>
<dbReference type="GO" id="GO:0051536">
    <property type="term" value="F:iron-sulfur cluster binding"/>
    <property type="evidence" value="ECO:0007669"/>
    <property type="project" value="UniProtKB-KW"/>
</dbReference>
<dbReference type="PROSITE" id="PS50902">
    <property type="entry name" value="FLAVODOXIN_LIKE"/>
    <property type="match status" value="1"/>
</dbReference>
<evidence type="ECO:0000256" key="3">
    <source>
        <dbReference type="ARBA" id="ARBA00023014"/>
    </source>
</evidence>
<dbReference type="Gene3D" id="3.30.70.20">
    <property type="match status" value="1"/>
</dbReference>
<dbReference type="GO" id="GO:0016651">
    <property type="term" value="F:oxidoreductase activity, acting on NAD(P)H"/>
    <property type="evidence" value="ECO:0007669"/>
    <property type="project" value="UniProtKB-ARBA"/>
</dbReference>
<feature type="domain" description="Flavodoxin-like" evidence="4">
    <location>
        <begin position="3"/>
        <end position="147"/>
    </location>
</feature>
<dbReference type="InterPro" id="IPR008254">
    <property type="entry name" value="Flavodoxin/NO_synth"/>
</dbReference>
<keyword evidence="1" id="KW-0479">Metal-binding</keyword>
<keyword evidence="3" id="KW-0411">Iron-sulfur</keyword>
<evidence type="ECO:0000313" key="7">
    <source>
        <dbReference type="Proteomes" id="UP000823849"/>
    </source>
</evidence>
<sequence>MNIVQIVFSPTRGTQKVADALTEQLGTTVRHIDLSDAGVDFSSVQLEKDDIAVIAVPSFGGRVPALASGRLSAVHGNQARCVLVCVYGNRAYEDTLTELNDVAVSCGFQTVAAVAAIAEHSIAHQYAAGRPDDQDRKTLHDFAEKIAKKLEDTSRNVSAFEIPGNHPYKKAGSGGLIPKADSNCTNCGLCAEHCPAQAISKENPRNTDSSKCISCMRCVAQCPQSARKVSSVMVSAVALALKKSCSARKEPELYL</sequence>
<dbReference type="InterPro" id="IPR029039">
    <property type="entry name" value="Flavoprotein-like_sf"/>
</dbReference>
<keyword evidence="2" id="KW-0408">Iron</keyword>
<dbReference type="GO" id="GO:0046872">
    <property type="term" value="F:metal ion binding"/>
    <property type="evidence" value="ECO:0007669"/>
    <property type="project" value="UniProtKB-KW"/>
</dbReference>